<feature type="transmembrane region" description="Helical" evidence="8">
    <location>
        <begin position="43"/>
        <end position="62"/>
    </location>
</feature>
<evidence type="ECO:0000256" key="8">
    <source>
        <dbReference type="SAM" id="Phobius"/>
    </source>
</evidence>
<dbReference type="GO" id="GO:0016758">
    <property type="term" value="F:hexosyltransferase activity"/>
    <property type="evidence" value="ECO:0007669"/>
    <property type="project" value="InterPro"/>
</dbReference>
<sequence length="473" mass="51392">MPLGIFMFLLVWPLHWSTAVSIVRFCLCFQGDRMSHMSERSQSFLTPLGWLLALFAGWAAWWQGSRNSQPDDWASLWVGGRIVADGHADSLYSIDPTDFGNPTGPVWAEYGEKVSDLAPFAHPFVHNPLVAYVLAPVTQLMSFSTSASVLLVLSGISVVLFSAGCINLWTRQTPQIVPLIIASVAVWVSASTQLSFWIGQTTPIIMMLIVVGLCMSVRRPWLSGLLLSIAVLIKLTPVLIVVIMLIFAKRRRAGVWAAGLSLLWGLLTLIVAPGPVIGAWLQTLGWLGSKTLVSPINQSLASLLARGQQPEGSIVAVIDEAPASVMWWSFGIVLVTIALFLFSLIRLKDFRFEICAVVAFLGVTALAGIVWTHYTMVAFVAVAGLVVLSEKTSWWAVLGLLPAVLLFPPFGEAFVSAERTPNSLMWAGFLSLVIPMIVLAGMGLGARPEIRSERTLRWGSLVASVKEIVSGRG</sequence>
<evidence type="ECO:0000256" key="5">
    <source>
        <dbReference type="ARBA" id="ARBA00022989"/>
    </source>
</evidence>
<organism evidence="9 10">
    <name type="scientific">Corynebacterium pseudotuberculosis (strain C231)</name>
    <dbReference type="NCBI Taxonomy" id="681645"/>
    <lineage>
        <taxon>Bacteria</taxon>
        <taxon>Bacillati</taxon>
        <taxon>Actinomycetota</taxon>
        <taxon>Actinomycetes</taxon>
        <taxon>Mycobacteriales</taxon>
        <taxon>Corynebacteriaceae</taxon>
        <taxon>Corynebacterium</taxon>
    </lineage>
</organism>
<evidence type="ECO:0000313" key="9">
    <source>
        <dbReference type="EMBL" id="ADL11401.1"/>
    </source>
</evidence>
<evidence type="ECO:0000256" key="2">
    <source>
        <dbReference type="ARBA" id="ARBA00022475"/>
    </source>
</evidence>
<feature type="transmembrane region" description="Helical" evidence="8">
    <location>
        <begin position="423"/>
        <end position="446"/>
    </location>
</feature>
<keyword evidence="3" id="KW-0808">Transferase</keyword>
<feature type="transmembrane region" description="Helical" evidence="8">
    <location>
        <begin position="255"/>
        <end position="281"/>
    </location>
</feature>
<comment type="subcellular location">
    <subcellularLocation>
        <location evidence="1">Cell membrane</location>
        <topology evidence="1">Multi-pass membrane protein</topology>
    </subcellularLocation>
</comment>
<feature type="transmembrane region" description="Helical" evidence="8">
    <location>
        <begin position="227"/>
        <end position="248"/>
    </location>
</feature>
<keyword evidence="10" id="KW-1185">Reference proteome</keyword>
<dbReference type="KEGG" id="cpq:CPC231_09880"/>
<dbReference type="Proteomes" id="UP000000276">
    <property type="component" value="Chromosome"/>
</dbReference>
<proteinExistence type="inferred from homology"/>
<reference evidence="9 10" key="2">
    <citation type="journal article" date="2011" name="PLoS ONE">
        <title>Evidence for reductive genome evolution and lateral acquisition of virulence functions in two Corynebacterium pseudotuberculosis strains.</title>
        <authorList>
            <person name="Ruiz J.C."/>
            <person name="D'Afonseca V."/>
            <person name="Silva A."/>
            <person name="Ali A."/>
            <person name="Pinto A.C."/>
            <person name="Santos A.R."/>
            <person name="Rocha A.A."/>
            <person name="Lopes D.O."/>
            <person name="Dorella F.A."/>
            <person name="Pacheco L.G."/>
            <person name="Costa M.P."/>
            <person name="Turk M.Z."/>
            <person name="Seyffert N."/>
            <person name="Moraes P.M."/>
            <person name="Soares S.C."/>
            <person name="Almeida S.S."/>
            <person name="Castro T.L."/>
            <person name="Abreu V.A."/>
            <person name="Trost E."/>
            <person name="Baumbach J."/>
            <person name="Tauch A."/>
            <person name="Schneider M.P."/>
            <person name="McCulloch J."/>
            <person name="Cerdeira L.T."/>
            <person name="Ramos R.T."/>
            <person name="Zerlotini A."/>
            <person name="Dominitini A."/>
            <person name="Resende D.M."/>
            <person name="Coser E.M."/>
            <person name="Oliveira L.M."/>
            <person name="Pedrosa A.L."/>
            <person name="Vieira C.U."/>
            <person name="Guimaraes C.T."/>
            <person name="Bartholomeu D.C."/>
            <person name="Oliveira D.M."/>
            <person name="Santos F.R."/>
            <person name="Rabelo E.M."/>
            <person name="Lobo F.P."/>
            <person name="Franco G.R."/>
            <person name="Costa A.F."/>
            <person name="Castro I.M."/>
            <person name="Dias S.R."/>
            <person name="Ferro J.A."/>
            <person name="Ortega J.M."/>
            <person name="Paiva L.V."/>
            <person name="Goulart L.R."/>
            <person name="Almeida J.F."/>
            <person name="Ferro M.I."/>
            <person name="Carneiro N.P."/>
            <person name="Falcao P.R."/>
            <person name="Grynberg P."/>
            <person name="Teixeira S.M."/>
            <person name="Brommonschenkel S."/>
            <person name="Oliveira S.C."/>
            <person name="Meyer R."/>
            <person name="Moore R.J."/>
            <person name="Miyoshi A."/>
            <person name="Oliveira G.C."/>
            <person name="Azevedo V."/>
        </authorList>
    </citation>
    <scope>NUCLEOTIDE SEQUENCE [LARGE SCALE GENOMIC DNA]</scope>
    <source>
        <strain evidence="9 10">C231</strain>
    </source>
</reference>
<evidence type="ECO:0000256" key="6">
    <source>
        <dbReference type="ARBA" id="ARBA00023136"/>
    </source>
</evidence>
<gene>
    <name evidence="9" type="ORF">CPC231_09880</name>
</gene>
<dbReference type="InterPro" id="IPR018584">
    <property type="entry name" value="GT87"/>
</dbReference>
<evidence type="ECO:0000256" key="7">
    <source>
        <dbReference type="ARBA" id="ARBA00024033"/>
    </source>
</evidence>
<evidence type="ECO:0000313" key="10">
    <source>
        <dbReference type="Proteomes" id="UP000000276"/>
    </source>
</evidence>
<dbReference type="AlphaFoldDB" id="D9QCX5"/>
<comment type="similarity">
    <text evidence="7">Belongs to the glycosyltransferase 87 family.</text>
</comment>
<protein>
    <submittedName>
        <fullName evidence="9">DUF2029 domain-containing protein</fullName>
    </submittedName>
</protein>
<dbReference type="Pfam" id="PF09594">
    <property type="entry name" value="GT87"/>
    <property type="match status" value="1"/>
</dbReference>
<feature type="transmembrane region" description="Helical" evidence="8">
    <location>
        <begin position="176"/>
        <end position="197"/>
    </location>
</feature>
<accession>D9QCX5</accession>
<evidence type="ECO:0000256" key="3">
    <source>
        <dbReference type="ARBA" id="ARBA00022679"/>
    </source>
</evidence>
<dbReference type="PATRIC" id="fig|681645.3.peg.2044"/>
<evidence type="ECO:0000256" key="1">
    <source>
        <dbReference type="ARBA" id="ARBA00004651"/>
    </source>
</evidence>
<name>D9QCX5_CORP2</name>
<feature type="transmembrane region" description="Helical" evidence="8">
    <location>
        <begin position="357"/>
        <end position="387"/>
    </location>
</feature>
<dbReference type="HOGENOM" id="CLU_622170_0_0_11"/>
<keyword evidence="5 8" id="KW-1133">Transmembrane helix</keyword>
<feature type="transmembrane region" description="Helical" evidence="8">
    <location>
        <begin position="393"/>
        <end position="411"/>
    </location>
</feature>
<feature type="transmembrane region" description="Helical" evidence="8">
    <location>
        <begin position="149"/>
        <end position="170"/>
    </location>
</feature>
<feature type="transmembrane region" description="Helical" evidence="8">
    <location>
        <begin position="325"/>
        <end position="345"/>
    </location>
</feature>
<dbReference type="eggNOG" id="ENOG50334P1">
    <property type="taxonomic scope" value="Bacteria"/>
</dbReference>
<keyword evidence="6 8" id="KW-0472">Membrane</keyword>
<keyword evidence="2" id="KW-1003">Cell membrane</keyword>
<keyword evidence="4 8" id="KW-0812">Transmembrane</keyword>
<dbReference type="OrthoDB" id="4421728at2"/>
<evidence type="ECO:0000256" key="4">
    <source>
        <dbReference type="ARBA" id="ARBA00022692"/>
    </source>
</evidence>
<dbReference type="EMBL" id="CP001829">
    <property type="protein sequence ID" value="ADL11401.1"/>
    <property type="molecule type" value="Genomic_DNA"/>
</dbReference>
<reference evidence="9 10" key="1">
    <citation type="journal article" date="2011" name="J. Bacteriol.">
        <title>Complete genome sequence of Corynebacterium pseudotuberculosis I19, a strain isolated from a cow in Israel with bovine mastitis.</title>
        <authorList>
            <consortium name="Consortium: Rede Paraense de Genomica e Proteomica (RPGP)"/>
            <person name="Silva A."/>
            <person name="Schneider M.P."/>
            <person name="Cerdeira L."/>
            <person name="Barbosa M.S."/>
            <person name="Ramos R.T."/>
            <person name="Carneiro A.R."/>
            <person name="Santos R."/>
            <person name="Lima M."/>
            <person name="D'Afonseca V."/>
            <person name="Almeida S.S."/>
            <person name="Santos A.R."/>
            <person name="Soares S.C."/>
            <person name="Pinto A.C."/>
            <person name="Ali A."/>
            <person name="Dorella F.A."/>
            <person name="Rocha F."/>
            <person name="de Abreu V.A."/>
            <person name="Trost E."/>
            <person name="Tauch A."/>
            <person name="Shpigel N."/>
            <person name="Miyoshi A."/>
            <person name="Azevedo V."/>
        </authorList>
    </citation>
    <scope>NUCLEOTIDE SEQUENCE [LARGE SCALE GENOMIC DNA]</scope>
    <source>
        <strain evidence="9 10">C231</strain>
    </source>
</reference>
<dbReference type="GO" id="GO:0005886">
    <property type="term" value="C:plasma membrane"/>
    <property type="evidence" value="ECO:0007669"/>
    <property type="project" value="UniProtKB-SubCell"/>
</dbReference>
<dbReference type="STRING" id="681645.CpC231_1950"/>